<evidence type="ECO:0000256" key="8">
    <source>
        <dbReference type="ARBA" id="ARBA00022747"/>
    </source>
</evidence>
<evidence type="ECO:0000313" key="15">
    <source>
        <dbReference type="RefSeq" id="XP_065660332.1"/>
    </source>
</evidence>
<keyword evidence="8" id="KW-0680">Restriction system</keyword>
<evidence type="ECO:0000256" key="3">
    <source>
        <dbReference type="ARBA" id="ARBA00022555"/>
    </source>
</evidence>
<evidence type="ECO:0000313" key="14">
    <source>
        <dbReference type="Proteomes" id="UP001652625"/>
    </source>
</evidence>
<evidence type="ECO:0000259" key="13">
    <source>
        <dbReference type="Pfam" id="PF25904"/>
    </source>
</evidence>
<evidence type="ECO:0000256" key="7">
    <source>
        <dbReference type="ARBA" id="ARBA00022694"/>
    </source>
</evidence>
<dbReference type="EC" id="2.1.1.214" evidence="10"/>
<keyword evidence="2" id="KW-0963">Cytoplasm</keyword>
<dbReference type="Pfam" id="PF02384">
    <property type="entry name" value="N6_Mtase"/>
    <property type="match status" value="1"/>
</dbReference>
<dbReference type="PANTHER" id="PTHR13370:SF3">
    <property type="entry name" value="TRNA (GUANINE(10)-N2)-METHYLTRANSFERASE HOMOLOG"/>
    <property type="match status" value="1"/>
</dbReference>
<dbReference type="PROSITE" id="PS00092">
    <property type="entry name" value="N6_MTASE"/>
    <property type="match status" value="1"/>
</dbReference>
<evidence type="ECO:0000256" key="9">
    <source>
        <dbReference type="ARBA" id="ARBA00022884"/>
    </source>
</evidence>
<keyword evidence="3 11" id="KW-0820">tRNA-binding</keyword>
<organism evidence="14 15">
    <name type="scientific">Hydra vulgaris</name>
    <name type="common">Hydra</name>
    <name type="synonym">Hydra attenuata</name>
    <dbReference type="NCBI Taxonomy" id="6087"/>
    <lineage>
        <taxon>Eukaryota</taxon>
        <taxon>Metazoa</taxon>
        <taxon>Cnidaria</taxon>
        <taxon>Hydrozoa</taxon>
        <taxon>Hydroidolina</taxon>
        <taxon>Anthoathecata</taxon>
        <taxon>Aplanulata</taxon>
        <taxon>Hydridae</taxon>
        <taxon>Hydra</taxon>
    </lineage>
</organism>
<keyword evidence="4 11" id="KW-0489">Methyltransferase</keyword>
<evidence type="ECO:0000256" key="4">
    <source>
        <dbReference type="ARBA" id="ARBA00022603"/>
    </source>
</evidence>
<protein>
    <recommendedName>
        <fullName evidence="10">tRNA (guanine(10)-N(2))-methyltransferase</fullName>
        <ecNumber evidence="10">2.1.1.214</ecNumber>
    </recommendedName>
</protein>
<dbReference type="PANTHER" id="PTHR13370">
    <property type="entry name" value="RNA METHYLASE-RELATED"/>
    <property type="match status" value="1"/>
</dbReference>
<dbReference type="GeneID" id="101237027"/>
<name>A0ABM4CF59_HYDVU</name>
<evidence type="ECO:0000259" key="12">
    <source>
        <dbReference type="Pfam" id="PF02384"/>
    </source>
</evidence>
<feature type="domain" description="tRNA (guanine(10)-N(2))-methyltransferase TRMT11 N-terminal" evidence="13">
    <location>
        <begin position="1"/>
        <end position="163"/>
    </location>
</feature>
<reference evidence="15" key="1">
    <citation type="submission" date="2025-08" db="UniProtKB">
        <authorList>
            <consortium name="RefSeq"/>
        </authorList>
    </citation>
    <scope>IDENTIFICATION</scope>
</reference>
<comment type="similarity">
    <text evidence="11">Belongs to the class I-like SAM-binding methyltransferase superfamily. TRM11 methyltransferase family.</text>
</comment>
<dbReference type="PIRSF" id="PIRSF017259">
    <property type="entry name" value="tRNA_mtfrase_TRM11"/>
    <property type="match status" value="1"/>
</dbReference>
<evidence type="ECO:0000256" key="1">
    <source>
        <dbReference type="ARBA" id="ARBA00004496"/>
    </source>
</evidence>
<dbReference type="InterPro" id="IPR003356">
    <property type="entry name" value="DNA_methylase_A-5"/>
</dbReference>
<keyword evidence="6 11" id="KW-0949">S-adenosyl-L-methionine</keyword>
<keyword evidence="14" id="KW-1185">Reference proteome</keyword>
<dbReference type="PROSITE" id="PS51627">
    <property type="entry name" value="SAM_MT_TRM11"/>
    <property type="match status" value="1"/>
</dbReference>
<dbReference type="PRINTS" id="PR00507">
    <property type="entry name" value="N12N6MTFRASE"/>
</dbReference>
<dbReference type="Proteomes" id="UP001652625">
    <property type="component" value="Chromosome 08"/>
</dbReference>
<accession>A0ABM4CF59</accession>
<dbReference type="InterPro" id="IPR002052">
    <property type="entry name" value="DNA_methylase_N6_adenine_CS"/>
</dbReference>
<proteinExistence type="inferred from homology"/>
<dbReference type="InterPro" id="IPR059073">
    <property type="entry name" value="TRMT11_N"/>
</dbReference>
<feature type="domain" description="DNA methylase adenine-specific" evidence="12">
    <location>
        <begin position="188"/>
        <end position="311"/>
    </location>
</feature>
<comment type="subcellular location">
    <subcellularLocation>
        <location evidence="1">Cytoplasm</location>
    </subcellularLocation>
</comment>
<dbReference type="RefSeq" id="XP_065660332.1">
    <property type="nucleotide sequence ID" value="XM_065804260.1"/>
</dbReference>
<dbReference type="SUPFAM" id="SSF53335">
    <property type="entry name" value="S-adenosyl-L-methionine-dependent methyltransferases"/>
    <property type="match status" value="1"/>
</dbReference>
<evidence type="ECO:0000256" key="10">
    <source>
        <dbReference type="ARBA" id="ARBA00066937"/>
    </source>
</evidence>
<evidence type="ECO:0000256" key="11">
    <source>
        <dbReference type="PROSITE-ProRule" id="PRU00959"/>
    </source>
</evidence>
<sequence>MKFICYYAQEFEDFRLTELQSICNIFNIPVIMYLDQYDISRPYLIISVDSVTMVQQILSRSVLLKSISEYWAEGVSLEDVGANFKQKNTSDKESFKFQIESTNKKLSMEEKVHYMESLQRYVEFSGEVDLKSPTAVYLLMLHFNAEKIPSHIYFGKLVGVSQRNQIHVFNLKTRYFIGNTSMDPQLAFIMANIAEVQNKSFCYDPFVGTGSIILACSHFGGISGGSDIDFNVVFGRGKSSRAGSNLKAQDEIVRTNFEHYKIERKYWDILACDATHMPIRANELFDVIVTDPPYGIREGGRKLGSKKDSTWEIPENLREEHIPAKKFHALSSIIMDLFEFSFKYLVVGGRLVYWLPVFRPSYSGEIIPKYPGFKLTANCEQVLTTNISRRLITMAKTTKFEFREGENGSLSSVNHQSMDWVKQQDNFRNNYFKKQDVS</sequence>
<dbReference type="Gene3D" id="3.40.50.150">
    <property type="entry name" value="Vaccinia Virus protein VP39"/>
    <property type="match status" value="1"/>
</dbReference>
<gene>
    <name evidence="15" type="primary">LOC101237027</name>
</gene>
<dbReference type="InterPro" id="IPR029063">
    <property type="entry name" value="SAM-dependent_MTases_sf"/>
</dbReference>
<evidence type="ECO:0000256" key="5">
    <source>
        <dbReference type="ARBA" id="ARBA00022679"/>
    </source>
</evidence>
<keyword evidence="9 11" id="KW-0694">RNA-binding</keyword>
<evidence type="ECO:0000256" key="2">
    <source>
        <dbReference type="ARBA" id="ARBA00022490"/>
    </source>
</evidence>
<keyword evidence="7 11" id="KW-0819">tRNA processing</keyword>
<dbReference type="Pfam" id="PF25904">
    <property type="entry name" value="Tmrp11_N"/>
    <property type="match status" value="1"/>
</dbReference>
<dbReference type="InterPro" id="IPR016691">
    <property type="entry name" value="TRMT11"/>
</dbReference>
<keyword evidence="5 11" id="KW-0808">Transferase</keyword>
<evidence type="ECO:0000256" key="6">
    <source>
        <dbReference type="ARBA" id="ARBA00022691"/>
    </source>
</evidence>